<dbReference type="GO" id="GO:0006886">
    <property type="term" value="P:intracellular protein transport"/>
    <property type="evidence" value="ECO:0007669"/>
    <property type="project" value="InterPro"/>
</dbReference>
<dbReference type="GO" id="GO:0005774">
    <property type="term" value="C:vacuolar membrane"/>
    <property type="evidence" value="ECO:0007669"/>
    <property type="project" value="TreeGrafter"/>
</dbReference>
<accession>A0AAD8Q1F9</accession>
<keyword evidence="3" id="KW-0653">Protein transport</keyword>
<keyword evidence="2" id="KW-0813">Transport</keyword>
<protein>
    <submittedName>
        <fullName evidence="4">Uncharacterized protein</fullName>
    </submittedName>
</protein>
<dbReference type="EMBL" id="JAUUTY010000707">
    <property type="protein sequence ID" value="KAK1594097.1"/>
    <property type="molecule type" value="Genomic_DNA"/>
</dbReference>
<evidence type="ECO:0000256" key="3">
    <source>
        <dbReference type="ARBA" id="ARBA00022927"/>
    </source>
</evidence>
<comment type="similarity">
    <text evidence="1">Belongs to the SNAP family.</text>
</comment>
<dbReference type="Gene3D" id="1.25.40.10">
    <property type="entry name" value="Tetratricopeptide repeat domain"/>
    <property type="match status" value="1"/>
</dbReference>
<evidence type="ECO:0000313" key="5">
    <source>
        <dbReference type="Proteomes" id="UP001231189"/>
    </source>
</evidence>
<organism evidence="4 5">
    <name type="scientific">Lolium multiflorum</name>
    <name type="common">Italian ryegrass</name>
    <name type="synonym">Lolium perenne subsp. multiflorum</name>
    <dbReference type="NCBI Taxonomy" id="4521"/>
    <lineage>
        <taxon>Eukaryota</taxon>
        <taxon>Viridiplantae</taxon>
        <taxon>Streptophyta</taxon>
        <taxon>Embryophyta</taxon>
        <taxon>Tracheophyta</taxon>
        <taxon>Spermatophyta</taxon>
        <taxon>Magnoliopsida</taxon>
        <taxon>Liliopsida</taxon>
        <taxon>Poales</taxon>
        <taxon>Poaceae</taxon>
        <taxon>BOP clade</taxon>
        <taxon>Pooideae</taxon>
        <taxon>Poodae</taxon>
        <taxon>Poeae</taxon>
        <taxon>Poeae Chloroplast Group 2 (Poeae type)</taxon>
        <taxon>Loliodinae</taxon>
        <taxon>Loliinae</taxon>
        <taxon>Lolium</taxon>
    </lineage>
</organism>
<proteinExistence type="inferred from homology"/>
<sequence>MGIVVSLFRRIAATGGHGYQSIPPCEKEENCNAMPAAVKGLKGTAFLHAHAKNWREAALAFGEQATCDLKLGNELSAASALLNSAKCYTWIHDQEEGAVPATELALQKALALFVKRDGLQMAAVCCHELAELYVEQKELQKAADFFEQAAVYYGNRFSRWCKFEADRIRFVLDNEEAHRQSDPADWRSQLYEVFATGIM</sequence>
<evidence type="ECO:0000313" key="4">
    <source>
        <dbReference type="EMBL" id="KAK1594097.1"/>
    </source>
</evidence>
<comment type="caution">
    <text evidence="4">The sequence shown here is derived from an EMBL/GenBank/DDBJ whole genome shotgun (WGS) entry which is preliminary data.</text>
</comment>
<dbReference type="PANTHER" id="PTHR13768:SF36">
    <property type="entry name" value="OS01G0812500 PROTEIN"/>
    <property type="match status" value="1"/>
</dbReference>
<dbReference type="AlphaFoldDB" id="A0AAD8Q1F9"/>
<dbReference type="Proteomes" id="UP001231189">
    <property type="component" value="Unassembled WGS sequence"/>
</dbReference>
<dbReference type="InterPro" id="IPR000744">
    <property type="entry name" value="NSF_attach"/>
</dbReference>
<name>A0AAD8Q1F9_LOLMU</name>
<dbReference type="GO" id="GO:0035494">
    <property type="term" value="P:SNARE complex disassembly"/>
    <property type="evidence" value="ECO:0007669"/>
    <property type="project" value="TreeGrafter"/>
</dbReference>
<keyword evidence="5" id="KW-1185">Reference proteome</keyword>
<dbReference type="InterPro" id="IPR011990">
    <property type="entry name" value="TPR-like_helical_dom_sf"/>
</dbReference>
<evidence type="ECO:0000256" key="2">
    <source>
        <dbReference type="ARBA" id="ARBA00022448"/>
    </source>
</evidence>
<dbReference type="Pfam" id="PF14938">
    <property type="entry name" value="SNAP"/>
    <property type="match status" value="1"/>
</dbReference>
<reference evidence="4" key="1">
    <citation type="submission" date="2023-07" db="EMBL/GenBank/DDBJ databases">
        <title>A chromosome-level genome assembly of Lolium multiflorum.</title>
        <authorList>
            <person name="Chen Y."/>
            <person name="Copetti D."/>
            <person name="Kolliker R."/>
            <person name="Studer B."/>
        </authorList>
    </citation>
    <scope>NUCLEOTIDE SEQUENCE</scope>
    <source>
        <strain evidence="4">02402/16</strain>
        <tissue evidence="4">Leaf</tissue>
    </source>
</reference>
<dbReference type="PANTHER" id="PTHR13768">
    <property type="entry name" value="SOLUBLE NSF ATTACHMENT PROTEIN SNAP"/>
    <property type="match status" value="1"/>
</dbReference>
<dbReference type="GO" id="GO:0005483">
    <property type="term" value="F:soluble NSF attachment protein activity"/>
    <property type="evidence" value="ECO:0007669"/>
    <property type="project" value="TreeGrafter"/>
</dbReference>
<dbReference type="GO" id="GO:0019905">
    <property type="term" value="F:syntaxin binding"/>
    <property type="evidence" value="ECO:0007669"/>
    <property type="project" value="TreeGrafter"/>
</dbReference>
<dbReference type="GO" id="GO:0031201">
    <property type="term" value="C:SNARE complex"/>
    <property type="evidence" value="ECO:0007669"/>
    <property type="project" value="TreeGrafter"/>
</dbReference>
<gene>
    <name evidence="4" type="ORF">QYE76_037221</name>
</gene>
<dbReference type="SUPFAM" id="SSF48452">
    <property type="entry name" value="TPR-like"/>
    <property type="match status" value="1"/>
</dbReference>
<evidence type="ECO:0000256" key="1">
    <source>
        <dbReference type="ARBA" id="ARBA00010050"/>
    </source>
</evidence>